<comment type="caution">
    <text evidence="1">The sequence shown here is derived from an EMBL/GenBank/DDBJ whole genome shotgun (WGS) entry which is preliminary data.</text>
</comment>
<name>A0A6C2C8H3_9LACO</name>
<protein>
    <submittedName>
        <fullName evidence="1">Uncharacterized protein</fullName>
    </submittedName>
</protein>
<evidence type="ECO:0000313" key="2">
    <source>
        <dbReference type="Proteomes" id="UP000371977"/>
    </source>
</evidence>
<dbReference type="RefSeq" id="WP_148622491.1">
    <property type="nucleotide sequence ID" value="NZ_SDGZ01000013.1"/>
</dbReference>
<organism evidence="1 2">
    <name type="scientific">Weissella muntiaci</name>
    <dbReference type="NCBI Taxonomy" id="2508881"/>
    <lineage>
        <taxon>Bacteria</taxon>
        <taxon>Bacillati</taxon>
        <taxon>Bacillota</taxon>
        <taxon>Bacilli</taxon>
        <taxon>Lactobacillales</taxon>
        <taxon>Lactobacillaceae</taxon>
        <taxon>Weissella</taxon>
    </lineage>
</organism>
<dbReference type="EMBL" id="SDGZ01000013">
    <property type="protein sequence ID" value="TYC49932.1"/>
    <property type="molecule type" value="Genomic_DNA"/>
</dbReference>
<sequence length="75" mass="8712">MYAVKSRKVINGRRQQVIRYFSNKKAALSYRNSIYSMEFPAWIEQGQSDKKQGALSDALRRIQLIQRGSNDETKS</sequence>
<evidence type="ECO:0000313" key="1">
    <source>
        <dbReference type="EMBL" id="TYC49932.1"/>
    </source>
</evidence>
<proteinExistence type="predicted"/>
<keyword evidence="2" id="KW-1185">Reference proteome</keyword>
<reference evidence="1 2" key="1">
    <citation type="submission" date="2019-01" db="EMBL/GenBank/DDBJ databases">
        <title>Weissella sp. nov., a novel lactic acid bacterium isolated from animal feces.</title>
        <authorList>
            <person name="Wang L.-T."/>
        </authorList>
    </citation>
    <scope>NUCLEOTIDE SEQUENCE [LARGE SCALE GENOMIC DNA]</scope>
    <source>
        <strain evidence="1 2">8H-2</strain>
    </source>
</reference>
<dbReference type="AlphaFoldDB" id="A0A6C2C8H3"/>
<gene>
    <name evidence="1" type="ORF">ESZ50_04905</name>
</gene>
<dbReference type="Proteomes" id="UP000371977">
    <property type="component" value="Unassembled WGS sequence"/>
</dbReference>
<accession>A0A6C2C8H3</accession>